<organism evidence="3 4">
    <name type="scientific">Pseudobythopirellula maris</name>
    <dbReference type="NCBI Taxonomy" id="2527991"/>
    <lineage>
        <taxon>Bacteria</taxon>
        <taxon>Pseudomonadati</taxon>
        <taxon>Planctomycetota</taxon>
        <taxon>Planctomycetia</taxon>
        <taxon>Pirellulales</taxon>
        <taxon>Lacipirellulaceae</taxon>
        <taxon>Pseudobythopirellula</taxon>
    </lineage>
</organism>
<name>A0A5C5ZJ47_9BACT</name>
<dbReference type="Proteomes" id="UP000315440">
    <property type="component" value="Unassembled WGS sequence"/>
</dbReference>
<feature type="compositionally biased region" description="Polar residues" evidence="1">
    <location>
        <begin position="1"/>
        <end position="15"/>
    </location>
</feature>
<evidence type="ECO:0000256" key="1">
    <source>
        <dbReference type="SAM" id="MobiDB-lite"/>
    </source>
</evidence>
<keyword evidence="4" id="KW-1185">Reference proteome</keyword>
<evidence type="ECO:0000256" key="2">
    <source>
        <dbReference type="SAM" id="Phobius"/>
    </source>
</evidence>
<reference evidence="3 4" key="1">
    <citation type="submission" date="2019-02" db="EMBL/GenBank/DDBJ databases">
        <title>Deep-cultivation of Planctomycetes and their phenomic and genomic characterization uncovers novel biology.</title>
        <authorList>
            <person name="Wiegand S."/>
            <person name="Jogler M."/>
            <person name="Boedeker C."/>
            <person name="Pinto D."/>
            <person name="Vollmers J."/>
            <person name="Rivas-Marin E."/>
            <person name="Kohn T."/>
            <person name="Peeters S.H."/>
            <person name="Heuer A."/>
            <person name="Rast P."/>
            <person name="Oberbeckmann S."/>
            <person name="Bunk B."/>
            <person name="Jeske O."/>
            <person name="Meyerdierks A."/>
            <person name="Storesund J.E."/>
            <person name="Kallscheuer N."/>
            <person name="Luecker S."/>
            <person name="Lage O.M."/>
            <person name="Pohl T."/>
            <person name="Merkel B.J."/>
            <person name="Hornburger P."/>
            <person name="Mueller R.-W."/>
            <person name="Bruemmer F."/>
            <person name="Labrenz M."/>
            <person name="Spormann A.M."/>
            <person name="Op Den Camp H."/>
            <person name="Overmann J."/>
            <person name="Amann R."/>
            <person name="Jetten M.S.M."/>
            <person name="Mascher T."/>
            <person name="Medema M.H."/>
            <person name="Devos D.P."/>
            <person name="Kaster A.-K."/>
            <person name="Ovreas L."/>
            <person name="Rohde M."/>
            <person name="Galperin M.Y."/>
            <person name="Jogler C."/>
        </authorList>
    </citation>
    <scope>NUCLEOTIDE SEQUENCE [LARGE SCALE GENOMIC DNA]</scope>
    <source>
        <strain evidence="3 4">Mal64</strain>
    </source>
</reference>
<sequence length="322" mass="33652">MLIDTTPRTTDTHSPAGTRAATEGGPYRTMHLRRLLLLVGIATTGATIGVGASAQEAKLSVLWNEGDEAVYLTTQSMAMTIDAGQAGTGESVVEQTAEVSWNVESIDEGGAERIATIRQQPSSMRVEVTGPGAQHGVYDTADEAPPEGVAALLAPSLDSFVRHGWAVQIDARGASLGVALPEAVEKSVGVSSHEPAIRTALDNLATLAAPTLPNELQSGAAEPGFEWTIDAGAGEEGAAPSLAWTCRYAGVRDVQGDPVAVFEWVGAAFADESIKVESTAGEALLDLATGQPVRCTRELEFIVTTEGATTRVKQKFEAQRVD</sequence>
<feature type="transmembrane region" description="Helical" evidence="2">
    <location>
        <begin position="35"/>
        <end position="54"/>
    </location>
</feature>
<protein>
    <submittedName>
        <fullName evidence="3">Uncharacterized protein</fullName>
    </submittedName>
</protein>
<keyword evidence="2" id="KW-0812">Transmembrane</keyword>
<proteinExistence type="predicted"/>
<gene>
    <name evidence="3" type="ORF">Mal64_27460</name>
</gene>
<keyword evidence="2" id="KW-0472">Membrane</keyword>
<evidence type="ECO:0000313" key="3">
    <source>
        <dbReference type="EMBL" id="TWT87208.1"/>
    </source>
</evidence>
<dbReference type="AlphaFoldDB" id="A0A5C5ZJ47"/>
<comment type="caution">
    <text evidence="3">The sequence shown here is derived from an EMBL/GenBank/DDBJ whole genome shotgun (WGS) entry which is preliminary data.</text>
</comment>
<accession>A0A5C5ZJ47</accession>
<evidence type="ECO:0000313" key="4">
    <source>
        <dbReference type="Proteomes" id="UP000315440"/>
    </source>
</evidence>
<keyword evidence="2" id="KW-1133">Transmembrane helix</keyword>
<dbReference type="EMBL" id="SJPQ01000003">
    <property type="protein sequence ID" value="TWT87208.1"/>
    <property type="molecule type" value="Genomic_DNA"/>
</dbReference>
<feature type="region of interest" description="Disordered" evidence="1">
    <location>
        <begin position="1"/>
        <end position="25"/>
    </location>
</feature>